<dbReference type="SUPFAM" id="SSF53098">
    <property type="entry name" value="Ribonuclease H-like"/>
    <property type="match status" value="1"/>
</dbReference>
<proteinExistence type="predicted"/>
<sequence length="283" mass="33120">MKCRAYHVTPSFEWEKKNDRYTMRYDLENGKEIAKCKFPNKKFDLKFPEKENIVQIFTDGSKMKKGSITHVGFATWSKMDEFNFTCTINDIASIYTAECKALSYLIDNITNKNYSEFVIFSDSKKNEKILINLSKNKGTFYFEHFYVNKNKPWFYNTGLSRKSTVSINRIRCDHNSLNSNLYRHKIVDSDLCKCGEDADTVEHIFWCCKLSKSERETLLKEIRKEYKIGPYSVINLLALSNVRILNTISEFIDKIDCKIKNFNHAKPRSNSEKVPCDTVFLAL</sequence>
<organism evidence="1 2">
    <name type="scientific">Trichomalopsis sarcophagae</name>
    <dbReference type="NCBI Taxonomy" id="543379"/>
    <lineage>
        <taxon>Eukaryota</taxon>
        <taxon>Metazoa</taxon>
        <taxon>Ecdysozoa</taxon>
        <taxon>Arthropoda</taxon>
        <taxon>Hexapoda</taxon>
        <taxon>Insecta</taxon>
        <taxon>Pterygota</taxon>
        <taxon>Neoptera</taxon>
        <taxon>Endopterygota</taxon>
        <taxon>Hymenoptera</taxon>
        <taxon>Apocrita</taxon>
        <taxon>Proctotrupomorpha</taxon>
        <taxon>Chalcidoidea</taxon>
        <taxon>Pteromalidae</taxon>
        <taxon>Pteromalinae</taxon>
        <taxon>Trichomalopsis</taxon>
    </lineage>
</organism>
<dbReference type="EMBL" id="NNAY01001550">
    <property type="protein sequence ID" value="OXU23629.1"/>
    <property type="molecule type" value="Genomic_DNA"/>
</dbReference>
<name>A0A232EZ91_9HYME</name>
<evidence type="ECO:0008006" key="3">
    <source>
        <dbReference type="Google" id="ProtNLM"/>
    </source>
</evidence>
<accession>A0A232EZ91</accession>
<dbReference type="AlphaFoldDB" id="A0A232EZ91"/>
<evidence type="ECO:0000313" key="1">
    <source>
        <dbReference type="EMBL" id="OXU23629.1"/>
    </source>
</evidence>
<dbReference type="STRING" id="543379.A0A232EZ91"/>
<dbReference type="Gene3D" id="3.30.420.10">
    <property type="entry name" value="Ribonuclease H-like superfamily/Ribonuclease H"/>
    <property type="match status" value="1"/>
</dbReference>
<protein>
    <recommendedName>
        <fullName evidence="3">RNase H type-1 domain-containing protein</fullName>
    </recommendedName>
</protein>
<dbReference type="InterPro" id="IPR036397">
    <property type="entry name" value="RNaseH_sf"/>
</dbReference>
<reference evidence="1 2" key="1">
    <citation type="journal article" date="2017" name="Curr. Biol.">
        <title>The Evolution of Venom by Co-option of Single-Copy Genes.</title>
        <authorList>
            <person name="Martinson E.O."/>
            <person name="Mrinalini"/>
            <person name="Kelkar Y.D."/>
            <person name="Chang C.H."/>
            <person name="Werren J.H."/>
        </authorList>
    </citation>
    <scope>NUCLEOTIDE SEQUENCE [LARGE SCALE GENOMIC DNA]</scope>
    <source>
        <strain evidence="1 2">Alberta</strain>
        <tissue evidence="1">Whole body</tissue>
    </source>
</reference>
<gene>
    <name evidence="1" type="ORF">TSAR_016262</name>
</gene>
<dbReference type="GO" id="GO:0003676">
    <property type="term" value="F:nucleic acid binding"/>
    <property type="evidence" value="ECO:0007669"/>
    <property type="project" value="InterPro"/>
</dbReference>
<comment type="caution">
    <text evidence="1">The sequence shown here is derived from an EMBL/GenBank/DDBJ whole genome shotgun (WGS) entry which is preliminary data.</text>
</comment>
<dbReference type="InterPro" id="IPR012337">
    <property type="entry name" value="RNaseH-like_sf"/>
</dbReference>
<keyword evidence="2" id="KW-1185">Reference proteome</keyword>
<evidence type="ECO:0000313" key="2">
    <source>
        <dbReference type="Proteomes" id="UP000215335"/>
    </source>
</evidence>
<dbReference type="Proteomes" id="UP000215335">
    <property type="component" value="Unassembled WGS sequence"/>
</dbReference>